<accession>A0A2T9J619</accession>
<organism evidence="9 10">
    <name type="scientific">Caulobacter radicis</name>
    <dbReference type="NCBI Taxonomy" id="2172650"/>
    <lineage>
        <taxon>Bacteria</taxon>
        <taxon>Pseudomonadati</taxon>
        <taxon>Pseudomonadota</taxon>
        <taxon>Alphaproteobacteria</taxon>
        <taxon>Caulobacterales</taxon>
        <taxon>Caulobacteraceae</taxon>
        <taxon>Caulobacter</taxon>
    </lineage>
</organism>
<keyword evidence="6" id="KW-0482">Metalloprotease</keyword>
<dbReference type="Pfam" id="PF01435">
    <property type="entry name" value="Peptidase_M48"/>
    <property type="match status" value="1"/>
</dbReference>
<dbReference type="InterPro" id="IPR001915">
    <property type="entry name" value="Peptidase_M48"/>
</dbReference>
<keyword evidence="3" id="KW-0479">Metal-binding</keyword>
<dbReference type="SUPFAM" id="SSF48452">
    <property type="entry name" value="TPR-like"/>
    <property type="match status" value="1"/>
</dbReference>
<evidence type="ECO:0000256" key="3">
    <source>
        <dbReference type="ARBA" id="ARBA00022723"/>
    </source>
</evidence>
<gene>
    <name evidence="9" type="ORF">DDF65_17350</name>
</gene>
<keyword evidence="4" id="KW-0378">Hydrolase</keyword>
<dbReference type="GO" id="GO:0004222">
    <property type="term" value="F:metalloendopeptidase activity"/>
    <property type="evidence" value="ECO:0007669"/>
    <property type="project" value="InterPro"/>
</dbReference>
<reference evidence="9 10" key="1">
    <citation type="submission" date="2018-04" db="EMBL/GenBank/DDBJ databases">
        <title>The genome sequence of Caulobacter sp. 736.</title>
        <authorList>
            <person name="Gao J."/>
            <person name="Sun J."/>
        </authorList>
    </citation>
    <scope>NUCLEOTIDE SEQUENCE [LARGE SCALE GENOMIC DNA]</scope>
    <source>
        <strain evidence="9 10">736</strain>
    </source>
</reference>
<feature type="compositionally biased region" description="Pro residues" evidence="7">
    <location>
        <begin position="467"/>
        <end position="486"/>
    </location>
</feature>
<feature type="region of interest" description="Disordered" evidence="7">
    <location>
        <begin position="465"/>
        <end position="516"/>
    </location>
</feature>
<dbReference type="AlphaFoldDB" id="A0A2T9J619"/>
<dbReference type="Gene3D" id="1.25.40.10">
    <property type="entry name" value="Tetratricopeptide repeat domain"/>
    <property type="match status" value="1"/>
</dbReference>
<comment type="caution">
    <text evidence="9">The sequence shown here is derived from an EMBL/GenBank/DDBJ whole genome shotgun (WGS) entry which is preliminary data.</text>
</comment>
<dbReference type="GO" id="GO:0006508">
    <property type="term" value="P:proteolysis"/>
    <property type="evidence" value="ECO:0007669"/>
    <property type="project" value="UniProtKB-KW"/>
</dbReference>
<feature type="region of interest" description="Disordered" evidence="7">
    <location>
        <begin position="51"/>
        <end position="117"/>
    </location>
</feature>
<evidence type="ECO:0000256" key="1">
    <source>
        <dbReference type="ARBA" id="ARBA00001947"/>
    </source>
</evidence>
<feature type="region of interest" description="Disordered" evidence="7">
    <location>
        <begin position="1"/>
        <end position="29"/>
    </location>
</feature>
<keyword evidence="10" id="KW-1185">Reference proteome</keyword>
<dbReference type="Gene3D" id="3.30.2010.10">
    <property type="entry name" value="Metalloproteases ('zincins'), catalytic domain"/>
    <property type="match status" value="1"/>
</dbReference>
<dbReference type="EMBL" id="QDKP01000050">
    <property type="protein sequence ID" value="PVM76689.1"/>
    <property type="molecule type" value="Genomic_DNA"/>
</dbReference>
<evidence type="ECO:0000313" key="10">
    <source>
        <dbReference type="Proteomes" id="UP000244913"/>
    </source>
</evidence>
<feature type="domain" description="Peptidase M48" evidence="8">
    <location>
        <begin position="171"/>
        <end position="354"/>
    </location>
</feature>
<evidence type="ECO:0000256" key="2">
    <source>
        <dbReference type="ARBA" id="ARBA00022670"/>
    </source>
</evidence>
<evidence type="ECO:0000313" key="9">
    <source>
        <dbReference type="EMBL" id="PVM76689.1"/>
    </source>
</evidence>
<feature type="compositionally biased region" description="Low complexity" evidence="7">
    <location>
        <begin position="62"/>
        <end position="72"/>
    </location>
</feature>
<protein>
    <recommendedName>
        <fullName evidence="8">Peptidase M48 domain-containing protein</fullName>
    </recommendedName>
</protein>
<evidence type="ECO:0000256" key="4">
    <source>
        <dbReference type="ARBA" id="ARBA00022801"/>
    </source>
</evidence>
<evidence type="ECO:0000256" key="5">
    <source>
        <dbReference type="ARBA" id="ARBA00022833"/>
    </source>
</evidence>
<evidence type="ECO:0000256" key="7">
    <source>
        <dbReference type="SAM" id="MobiDB-lite"/>
    </source>
</evidence>
<dbReference type="InterPro" id="IPR011990">
    <property type="entry name" value="TPR-like_helical_dom_sf"/>
</dbReference>
<sequence length="729" mass="77904">MPLGGRNPAPQRSRRGPLACMPEGGTEMPVTSARRTALLVLAGLSLAAPGAALAQGKPSASATKLAPGAAKPPAKPAIQLLDQEPEAPEPETTGKGKPKTGKKDGKGKGPGISIPNPFAKLKTPDVQVVRRFDDPTYPPIDQNAPAESAAGLLSAMASDGPVRVIWPMTRQVQATLVDQLIAAGPRRTQPAQLIILSDPVPNAVAIDNKIYMTSGLWDFLFALNAQDDTEAQQMLLFILAHEYGHLLMRHPQAMTAEEQSYKDLKQAISTAGTVYLLAKGMAQDKKASYAEKQAEMRKAQGVMVGAHLAGMVIETETRRALYPPFRKETERDADMLAVDLAMGFQARTGKAVDIAQGARSLEFIREVTKRQIQRQAELSKASEKQIADAAKAIGLLAPFALASEDSDKAMKELGWLAALNISAFLMRKYDERRRLEGVALYDNVDQRQQLMKDYFARYHRAPAAEAAPPPPVVAPPPPEKAPPKPAVPAKGKGKGKGKGGAAAQPAAPKPEPFRGDPKKIFDFAAYRDVWEASKAREEALAKLAKGDVAGARTEIDKALASPIKDSPEVQDLAGRVASAENRPDVAIGHFRKVLLSRPKDVDLYLVIAERYMSKPDKAGAIKVLDEGAKETGLLGRFLPSKITIYQRDGDKVQLEKAVADCLALNDADLTKICKERAYPPKIEDAVAEGAEASEGGASAAVGVVTDAIRKVTGRPPAAKPTPAPAKKGS</sequence>
<name>A0A2T9J619_9CAUL</name>
<evidence type="ECO:0000256" key="6">
    <source>
        <dbReference type="ARBA" id="ARBA00023049"/>
    </source>
</evidence>
<dbReference type="GO" id="GO:0046872">
    <property type="term" value="F:metal ion binding"/>
    <property type="evidence" value="ECO:0007669"/>
    <property type="project" value="UniProtKB-KW"/>
</dbReference>
<keyword evidence="2" id="KW-0645">Protease</keyword>
<dbReference type="Proteomes" id="UP000244913">
    <property type="component" value="Unassembled WGS sequence"/>
</dbReference>
<proteinExistence type="predicted"/>
<keyword evidence="5" id="KW-0862">Zinc</keyword>
<evidence type="ECO:0000259" key="8">
    <source>
        <dbReference type="Pfam" id="PF01435"/>
    </source>
</evidence>
<comment type="cofactor">
    <cofactor evidence="1">
        <name>Zn(2+)</name>
        <dbReference type="ChEBI" id="CHEBI:29105"/>
    </cofactor>
</comment>